<keyword evidence="2" id="KW-1185">Reference proteome</keyword>
<gene>
    <name evidence="1" type="ORF">AVEN_202339_1</name>
</gene>
<sequence>MLRLMNRCQPLCPQEKFLSNDKDKQRLINMLYVKFQKEGFVMKQAEEDADYLIIKSTLEIEKVSQCVVVVGEDIVLLVIMTASTNFENIFFLQPGRGKAEDTLYCAETLNIVPHIRDNILFLRAFSDCHTTSALFRQWKKKFINVLNSNKL</sequence>
<evidence type="ECO:0000313" key="2">
    <source>
        <dbReference type="Proteomes" id="UP000499080"/>
    </source>
</evidence>
<accession>A0A4Y2E7Q4</accession>
<proteinExistence type="predicted"/>
<reference evidence="1 2" key="1">
    <citation type="journal article" date="2019" name="Sci. Rep.">
        <title>Orb-weaving spider Araneus ventricosus genome elucidates the spidroin gene catalogue.</title>
        <authorList>
            <person name="Kono N."/>
            <person name="Nakamura H."/>
            <person name="Ohtoshi R."/>
            <person name="Moran D.A.P."/>
            <person name="Shinohara A."/>
            <person name="Yoshida Y."/>
            <person name="Fujiwara M."/>
            <person name="Mori M."/>
            <person name="Tomita M."/>
            <person name="Arakawa K."/>
        </authorList>
    </citation>
    <scope>NUCLEOTIDE SEQUENCE [LARGE SCALE GENOMIC DNA]</scope>
</reference>
<dbReference type="OrthoDB" id="6156427at2759"/>
<organism evidence="1 2">
    <name type="scientific">Araneus ventricosus</name>
    <name type="common">Orbweaver spider</name>
    <name type="synonym">Epeira ventricosa</name>
    <dbReference type="NCBI Taxonomy" id="182803"/>
    <lineage>
        <taxon>Eukaryota</taxon>
        <taxon>Metazoa</taxon>
        <taxon>Ecdysozoa</taxon>
        <taxon>Arthropoda</taxon>
        <taxon>Chelicerata</taxon>
        <taxon>Arachnida</taxon>
        <taxon>Araneae</taxon>
        <taxon>Araneomorphae</taxon>
        <taxon>Entelegynae</taxon>
        <taxon>Araneoidea</taxon>
        <taxon>Araneidae</taxon>
        <taxon>Araneus</taxon>
    </lineage>
</organism>
<protein>
    <submittedName>
        <fullName evidence="1">Uncharacterized protein</fullName>
    </submittedName>
</protein>
<dbReference type="Proteomes" id="UP000499080">
    <property type="component" value="Unassembled WGS sequence"/>
</dbReference>
<dbReference type="EMBL" id="BGPR01000516">
    <property type="protein sequence ID" value="GBM24356.1"/>
    <property type="molecule type" value="Genomic_DNA"/>
</dbReference>
<evidence type="ECO:0000313" key="1">
    <source>
        <dbReference type="EMBL" id="GBM24356.1"/>
    </source>
</evidence>
<comment type="caution">
    <text evidence="1">The sequence shown here is derived from an EMBL/GenBank/DDBJ whole genome shotgun (WGS) entry which is preliminary data.</text>
</comment>
<dbReference type="AlphaFoldDB" id="A0A4Y2E7Q4"/>
<name>A0A4Y2E7Q4_ARAVE</name>